<dbReference type="SUPFAM" id="SSF49562">
    <property type="entry name" value="C2 domain (Calcium/lipid-binding domain, CaLB)"/>
    <property type="match status" value="1"/>
</dbReference>
<dbReference type="InterPro" id="IPR000008">
    <property type="entry name" value="C2_dom"/>
</dbReference>
<dbReference type="GO" id="GO:0008289">
    <property type="term" value="F:lipid binding"/>
    <property type="evidence" value="ECO:0007669"/>
    <property type="project" value="InterPro"/>
</dbReference>
<dbReference type="SMART" id="SM00239">
    <property type="entry name" value="C2"/>
    <property type="match status" value="1"/>
</dbReference>
<dbReference type="EMBL" id="LLXI01000259">
    <property type="protein sequence ID" value="PKY43520.1"/>
    <property type="molecule type" value="Genomic_DNA"/>
</dbReference>
<dbReference type="AlphaFoldDB" id="A0A2I1GA51"/>
<dbReference type="PANTHER" id="PTHR10774:SF190">
    <property type="entry name" value="C2 CALCIUM_LIPID-BINDING ENDONUCLEASE_EXONUCLEASE_PHOSPHATASE-RELATED"/>
    <property type="match status" value="1"/>
</dbReference>
<organism evidence="2 3">
    <name type="scientific">Rhizophagus irregularis</name>
    <dbReference type="NCBI Taxonomy" id="588596"/>
    <lineage>
        <taxon>Eukaryota</taxon>
        <taxon>Fungi</taxon>
        <taxon>Fungi incertae sedis</taxon>
        <taxon>Mucoromycota</taxon>
        <taxon>Glomeromycotina</taxon>
        <taxon>Glomeromycetes</taxon>
        <taxon>Glomerales</taxon>
        <taxon>Glomeraceae</taxon>
        <taxon>Rhizophagus</taxon>
    </lineage>
</organism>
<protein>
    <recommendedName>
        <fullName evidence="1">C2 domain-containing protein</fullName>
    </recommendedName>
</protein>
<dbReference type="InterPro" id="IPR035892">
    <property type="entry name" value="C2_domain_sf"/>
</dbReference>
<dbReference type="VEuPathDB" id="FungiDB:FUN_004453"/>
<name>A0A2I1GA51_9GLOM</name>
<keyword evidence="3" id="KW-1185">Reference proteome</keyword>
<evidence type="ECO:0000313" key="3">
    <source>
        <dbReference type="Proteomes" id="UP000234323"/>
    </source>
</evidence>
<dbReference type="GO" id="GO:0005783">
    <property type="term" value="C:endoplasmic reticulum"/>
    <property type="evidence" value="ECO:0007669"/>
    <property type="project" value="TreeGrafter"/>
</dbReference>
<dbReference type="PANTHER" id="PTHR10774">
    <property type="entry name" value="EXTENDED SYNAPTOTAGMIN-RELATED"/>
    <property type="match status" value="1"/>
</dbReference>
<sequence length="127" mass="14445">MTRGKLEVHIVEGKDIKDTDVIGKGDPYVELWLDNDSSKHKTDTRSGTATPVWDKFFHYFVNDNKVLNLRVLDEDVGADEEIGVTKISLDQVYKNEYIDQWVSLPDAKVSGTCNGQVRVILEFWPTS</sequence>
<dbReference type="VEuPathDB" id="FungiDB:RhiirA1_408041"/>
<dbReference type="CDD" id="cd00030">
    <property type="entry name" value="C2"/>
    <property type="match status" value="1"/>
</dbReference>
<accession>A0A2I1GA51</accession>
<dbReference type="Proteomes" id="UP000234323">
    <property type="component" value="Unassembled WGS sequence"/>
</dbReference>
<reference evidence="2 3" key="1">
    <citation type="submission" date="2015-10" db="EMBL/GenBank/DDBJ databases">
        <title>Genome analyses suggest a sexual origin of heterokaryosis in a supposedly ancient asexual fungus.</title>
        <authorList>
            <person name="Ropars J."/>
            <person name="Sedzielewska K."/>
            <person name="Noel J."/>
            <person name="Charron P."/>
            <person name="Farinelli L."/>
            <person name="Marton T."/>
            <person name="Kruger M."/>
            <person name="Pelin A."/>
            <person name="Brachmann A."/>
            <person name="Corradi N."/>
        </authorList>
    </citation>
    <scope>NUCLEOTIDE SEQUENCE [LARGE SCALE GENOMIC DNA]</scope>
    <source>
        <strain evidence="2 3">A4</strain>
    </source>
</reference>
<proteinExistence type="predicted"/>
<gene>
    <name evidence="2" type="ORF">RhiirA4_457516</name>
</gene>
<dbReference type="VEuPathDB" id="FungiDB:RhiirFUN_006626"/>
<dbReference type="Pfam" id="PF00168">
    <property type="entry name" value="C2"/>
    <property type="match status" value="1"/>
</dbReference>
<evidence type="ECO:0000313" key="2">
    <source>
        <dbReference type="EMBL" id="PKY43520.1"/>
    </source>
</evidence>
<dbReference type="PROSITE" id="PS50004">
    <property type="entry name" value="C2"/>
    <property type="match status" value="1"/>
</dbReference>
<feature type="domain" description="C2" evidence="1">
    <location>
        <begin position="1"/>
        <end position="102"/>
    </location>
</feature>
<dbReference type="OrthoDB" id="270970at2759"/>
<dbReference type="Gene3D" id="2.60.40.150">
    <property type="entry name" value="C2 domain"/>
    <property type="match status" value="1"/>
</dbReference>
<evidence type="ECO:0000259" key="1">
    <source>
        <dbReference type="PROSITE" id="PS50004"/>
    </source>
</evidence>
<comment type="caution">
    <text evidence="2">The sequence shown here is derived from an EMBL/GenBank/DDBJ whole genome shotgun (WGS) entry which is preliminary data.</text>
</comment>
<dbReference type="InterPro" id="IPR045050">
    <property type="entry name" value="Synaptotagmin_plant"/>
</dbReference>